<dbReference type="Proteomes" id="UP000007129">
    <property type="component" value="Unassembled WGS sequence"/>
</dbReference>
<evidence type="ECO:0000313" key="2">
    <source>
        <dbReference type="EMBL" id="EKG17752.1"/>
    </source>
</evidence>
<dbReference type="HOGENOM" id="CLU_1001418_0_0_1"/>
<evidence type="ECO:0000313" key="3">
    <source>
        <dbReference type="Proteomes" id="UP000007129"/>
    </source>
</evidence>
<gene>
    <name evidence="2" type="ORF">MPH_05006</name>
</gene>
<comment type="caution">
    <text evidence="2">The sequence shown here is derived from an EMBL/GenBank/DDBJ whole genome shotgun (WGS) entry which is preliminary data.</text>
</comment>
<sequence>MQFIKLILGLAAATLAAGLAASAPQQSSSAYASTPFSTYPINRTIYSCDGPVHVTAPLCAAFCAGQNNTTTDCCVASACVTYNTNNSPGEGFCDCRCGGDPALPAAGLLDAPTSPGEAYKDSSCPVSTDFACNMDADDNSLCVAYCAGHKNSFAQHCEDSTCLPNRRSGESFCNCACTTPPGPMQTTVLPFPTSSDYPLPGSSTLSPVVERAIASEPPKPATSDVTSYSCGGMSSVAKPFCVAYCSGLYNATADCCGDSLCASSSEGSHCVCLCNVTH</sequence>
<protein>
    <recommendedName>
        <fullName evidence="4">Extracellular membrane protein CFEM domain-containing protein</fullName>
    </recommendedName>
</protein>
<dbReference type="EMBL" id="AHHD01000226">
    <property type="protein sequence ID" value="EKG17752.1"/>
    <property type="molecule type" value="Genomic_DNA"/>
</dbReference>
<evidence type="ECO:0008006" key="4">
    <source>
        <dbReference type="Google" id="ProtNLM"/>
    </source>
</evidence>
<proteinExistence type="predicted"/>
<name>K2RYF8_MACPH</name>
<dbReference type="InParanoid" id="K2RYF8"/>
<feature type="signal peptide" evidence="1">
    <location>
        <begin position="1"/>
        <end position="22"/>
    </location>
</feature>
<keyword evidence="1" id="KW-0732">Signal</keyword>
<organism evidence="2 3">
    <name type="scientific">Macrophomina phaseolina (strain MS6)</name>
    <name type="common">Charcoal rot fungus</name>
    <dbReference type="NCBI Taxonomy" id="1126212"/>
    <lineage>
        <taxon>Eukaryota</taxon>
        <taxon>Fungi</taxon>
        <taxon>Dikarya</taxon>
        <taxon>Ascomycota</taxon>
        <taxon>Pezizomycotina</taxon>
        <taxon>Dothideomycetes</taxon>
        <taxon>Dothideomycetes incertae sedis</taxon>
        <taxon>Botryosphaeriales</taxon>
        <taxon>Botryosphaeriaceae</taxon>
        <taxon>Macrophomina</taxon>
    </lineage>
</organism>
<dbReference type="VEuPathDB" id="FungiDB:MPH_05006"/>
<accession>K2RYF8</accession>
<evidence type="ECO:0000256" key="1">
    <source>
        <dbReference type="SAM" id="SignalP"/>
    </source>
</evidence>
<reference evidence="2 3" key="1">
    <citation type="journal article" date="2012" name="BMC Genomics">
        <title>Tools to kill: Genome of one of the most destructive plant pathogenic fungi Macrophomina phaseolina.</title>
        <authorList>
            <person name="Islam M.S."/>
            <person name="Haque M.S."/>
            <person name="Islam M.M."/>
            <person name="Emdad E.M."/>
            <person name="Halim A."/>
            <person name="Hossen Q.M.M."/>
            <person name="Hossain M.Z."/>
            <person name="Ahmed B."/>
            <person name="Rahim S."/>
            <person name="Rahman M.S."/>
            <person name="Alam M.M."/>
            <person name="Hou S."/>
            <person name="Wan X."/>
            <person name="Saito J.A."/>
            <person name="Alam M."/>
        </authorList>
    </citation>
    <scope>NUCLEOTIDE SEQUENCE [LARGE SCALE GENOMIC DNA]</scope>
    <source>
        <strain evidence="2 3">MS6</strain>
    </source>
</reference>
<dbReference type="AlphaFoldDB" id="K2RYF8"/>
<feature type="chain" id="PRO_5003867970" description="Extracellular membrane protein CFEM domain-containing protein" evidence="1">
    <location>
        <begin position="23"/>
        <end position="278"/>
    </location>
</feature>